<reference evidence="2" key="2">
    <citation type="submission" date="2022-01" db="EMBL/GenBank/DDBJ databases">
        <authorList>
            <person name="Yamashiro T."/>
            <person name="Shiraishi A."/>
            <person name="Satake H."/>
            <person name="Nakayama K."/>
        </authorList>
    </citation>
    <scope>NUCLEOTIDE SEQUENCE</scope>
</reference>
<reference evidence="2" key="1">
    <citation type="journal article" date="2022" name="Int. J. Mol. Sci.">
        <title>Draft Genome of Tanacetum Coccineum: Genomic Comparison of Closely Related Tanacetum-Family Plants.</title>
        <authorList>
            <person name="Yamashiro T."/>
            <person name="Shiraishi A."/>
            <person name="Nakayama K."/>
            <person name="Satake H."/>
        </authorList>
    </citation>
    <scope>NUCLEOTIDE SEQUENCE</scope>
</reference>
<name>A0ABQ4YM07_9ASTR</name>
<feature type="compositionally biased region" description="Basic and acidic residues" evidence="1">
    <location>
        <begin position="1"/>
        <end position="16"/>
    </location>
</feature>
<sequence length="444" mass="51949">MTSKDAEPTKCLKPKESQYGSSKGTKSQSRSFGNSIQSKEPEFEVADSNMPQDQEENLEPTDPDWNEGKTPQQGPTQSWLMTLASSADKPASIQTFQRHISNYAELEYDFEECYKALLEKLDWNNPEGGDYPFDLTKPLPLVMNGNRQIVLVDYFFNNDLKYLQGRISTMTYTTSITKTKVAQYDLLGIEDMVLNKWSHVKVAYDKYALWGVSHWRQWRKTFYGNSVEVMKKHGYGYLKEIVVRRADNDLYTFKEGDFPRLCLNDIEDMLLLIVQNRLTNLSGDDVSDFAIALRMFTRSLVIQKRVEDLQLGVKSYQKKINVTKPETTRPGLRNKDPYTPYQDPQGFIYVDNKGINRLMRLDELYKFSDRTLTGLRTLLDDITKNIRMEYLSQRRWSTLEKKRANIMIKAIDKQLKERRMMRRLEKFVGGRHYETDLRLLQRTI</sequence>
<evidence type="ECO:0000313" key="3">
    <source>
        <dbReference type="Proteomes" id="UP001151760"/>
    </source>
</evidence>
<feature type="region of interest" description="Disordered" evidence="1">
    <location>
        <begin position="1"/>
        <end position="76"/>
    </location>
</feature>
<evidence type="ECO:0000313" key="2">
    <source>
        <dbReference type="EMBL" id="GJS78884.1"/>
    </source>
</evidence>
<keyword evidence="3" id="KW-1185">Reference proteome</keyword>
<gene>
    <name evidence="2" type="ORF">Tco_0728765</name>
</gene>
<feature type="compositionally biased region" description="Polar residues" evidence="1">
    <location>
        <begin position="18"/>
        <end position="38"/>
    </location>
</feature>
<dbReference type="Proteomes" id="UP001151760">
    <property type="component" value="Unassembled WGS sequence"/>
</dbReference>
<dbReference type="EMBL" id="BQNB010010558">
    <property type="protein sequence ID" value="GJS78884.1"/>
    <property type="molecule type" value="Genomic_DNA"/>
</dbReference>
<comment type="caution">
    <text evidence="2">The sequence shown here is derived from an EMBL/GenBank/DDBJ whole genome shotgun (WGS) entry which is preliminary data.</text>
</comment>
<feature type="compositionally biased region" description="Acidic residues" evidence="1">
    <location>
        <begin position="53"/>
        <end position="65"/>
    </location>
</feature>
<protein>
    <submittedName>
        <fullName evidence="2">Uncharacterized protein</fullName>
    </submittedName>
</protein>
<evidence type="ECO:0000256" key="1">
    <source>
        <dbReference type="SAM" id="MobiDB-lite"/>
    </source>
</evidence>
<organism evidence="2 3">
    <name type="scientific">Tanacetum coccineum</name>
    <dbReference type="NCBI Taxonomy" id="301880"/>
    <lineage>
        <taxon>Eukaryota</taxon>
        <taxon>Viridiplantae</taxon>
        <taxon>Streptophyta</taxon>
        <taxon>Embryophyta</taxon>
        <taxon>Tracheophyta</taxon>
        <taxon>Spermatophyta</taxon>
        <taxon>Magnoliopsida</taxon>
        <taxon>eudicotyledons</taxon>
        <taxon>Gunneridae</taxon>
        <taxon>Pentapetalae</taxon>
        <taxon>asterids</taxon>
        <taxon>campanulids</taxon>
        <taxon>Asterales</taxon>
        <taxon>Asteraceae</taxon>
        <taxon>Asteroideae</taxon>
        <taxon>Anthemideae</taxon>
        <taxon>Anthemidinae</taxon>
        <taxon>Tanacetum</taxon>
    </lineage>
</organism>
<accession>A0ABQ4YM07</accession>
<proteinExistence type="predicted"/>